<dbReference type="InterPro" id="IPR002842">
    <property type="entry name" value="ATPase_V1_Esu"/>
</dbReference>
<sequence length="199" mass="22288">MSDVKNITSKILKDAEVERDSILAASEDEKNKIISKRVNSAKALEDEILSKAEQEGKSKKDRIISSAKLKVRNDKLAQKQSVIDDVFDEALNKLCTLSADELSNFIRRSILSMDIEGDENLVLNHEGLKVIGLEFMDSLNAELKDKGLKGEIRLLKKEGSFRGGFILEKNGIEINNTYEALISSLRDELEFEVAKVLFS</sequence>
<keyword evidence="3 4" id="KW-0406">Ion transport</keyword>
<dbReference type="GO" id="GO:0033178">
    <property type="term" value="C:proton-transporting two-sector ATPase complex, catalytic domain"/>
    <property type="evidence" value="ECO:0007669"/>
    <property type="project" value="InterPro"/>
</dbReference>
<dbReference type="GO" id="GO:0042777">
    <property type="term" value="P:proton motive force-driven plasma membrane ATP synthesis"/>
    <property type="evidence" value="ECO:0007669"/>
    <property type="project" value="UniProtKB-UniRule"/>
</dbReference>
<dbReference type="GO" id="GO:0046933">
    <property type="term" value="F:proton-transporting ATP synthase activity, rotational mechanism"/>
    <property type="evidence" value="ECO:0007669"/>
    <property type="project" value="UniProtKB-UniRule"/>
</dbReference>
<keyword evidence="4" id="KW-0066">ATP synthesis</keyword>
<dbReference type="Pfam" id="PF01991">
    <property type="entry name" value="vATP-synt_E"/>
    <property type="match status" value="1"/>
</dbReference>
<evidence type="ECO:0000313" key="6">
    <source>
        <dbReference type="Proteomes" id="UP000095594"/>
    </source>
</evidence>
<evidence type="ECO:0000256" key="1">
    <source>
        <dbReference type="ARBA" id="ARBA00005901"/>
    </source>
</evidence>
<dbReference type="OrthoDB" id="1749765at2"/>
<keyword evidence="2 4" id="KW-0813">Transport</keyword>
<gene>
    <name evidence="4" type="primary">atpE</name>
    <name evidence="5" type="ORF">ERS852471_02672</name>
</gene>
<evidence type="ECO:0000256" key="2">
    <source>
        <dbReference type="ARBA" id="ARBA00022448"/>
    </source>
</evidence>
<keyword evidence="4" id="KW-0375">Hydrogen ion transport</keyword>
<dbReference type="EMBL" id="CYZX01000020">
    <property type="protein sequence ID" value="CUO94881.1"/>
    <property type="molecule type" value="Genomic_DNA"/>
</dbReference>
<reference evidence="5 6" key="1">
    <citation type="submission" date="2015-09" db="EMBL/GenBank/DDBJ databases">
        <authorList>
            <consortium name="Pathogen Informatics"/>
        </authorList>
    </citation>
    <scope>NUCLEOTIDE SEQUENCE [LARGE SCALE GENOMIC DNA]</scope>
    <source>
        <strain evidence="5 6">2789STDY5834856</strain>
    </source>
</reference>
<evidence type="ECO:0000256" key="4">
    <source>
        <dbReference type="HAMAP-Rule" id="MF_00311"/>
    </source>
</evidence>
<protein>
    <recommendedName>
        <fullName evidence="4">V-type proton ATPase subunit E</fullName>
    </recommendedName>
    <alternativeName>
        <fullName evidence="4">V-ATPase subunit E</fullName>
    </alternativeName>
</protein>
<organism evidence="5 6">
    <name type="scientific">Clostridium disporicum</name>
    <dbReference type="NCBI Taxonomy" id="84024"/>
    <lineage>
        <taxon>Bacteria</taxon>
        <taxon>Bacillati</taxon>
        <taxon>Bacillota</taxon>
        <taxon>Clostridia</taxon>
        <taxon>Eubacteriales</taxon>
        <taxon>Clostridiaceae</taxon>
        <taxon>Clostridium</taxon>
    </lineage>
</organism>
<proteinExistence type="inferred from homology"/>
<dbReference type="AlphaFoldDB" id="A0A174J8A7"/>
<accession>A0A174J8A7</accession>
<dbReference type="RefSeq" id="WP_055267338.1">
    <property type="nucleotide sequence ID" value="NZ_CABIXQ010000020.1"/>
</dbReference>
<dbReference type="Proteomes" id="UP000095594">
    <property type="component" value="Unassembled WGS sequence"/>
</dbReference>
<evidence type="ECO:0000256" key="3">
    <source>
        <dbReference type="ARBA" id="ARBA00023065"/>
    </source>
</evidence>
<dbReference type="GO" id="GO:0046961">
    <property type="term" value="F:proton-transporting ATPase activity, rotational mechanism"/>
    <property type="evidence" value="ECO:0007669"/>
    <property type="project" value="InterPro"/>
</dbReference>
<dbReference type="HAMAP" id="MF_00311">
    <property type="entry name" value="ATP_synth_E_arch"/>
    <property type="match status" value="1"/>
</dbReference>
<name>A0A174J8A7_9CLOT</name>
<dbReference type="GO" id="GO:0005524">
    <property type="term" value="F:ATP binding"/>
    <property type="evidence" value="ECO:0007669"/>
    <property type="project" value="UniProtKB-UniRule"/>
</dbReference>
<comment type="function">
    <text evidence="4">Produces ATP from ADP in the presence of a proton gradient across the membrane.</text>
</comment>
<dbReference type="Gene3D" id="1.20.5.620">
    <property type="entry name" value="F1F0 ATP synthase subunit B, membrane domain"/>
    <property type="match status" value="1"/>
</dbReference>
<evidence type="ECO:0000313" key="5">
    <source>
        <dbReference type="EMBL" id="CUO94881.1"/>
    </source>
</evidence>
<dbReference type="SUPFAM" id="SSF160527">
    <property type="entry name" value="V-type ATPase subunit E-like"/>
    <property type="match status" value="1"/>
</dbReference>
<comment type="similarity">
    <text evidence="1 4">Belongs to the V-ATPase E subunit family.</text>
</comment>